<dbReference type="Proteomes" id="UP000695562">
    <property type="component" value="Unassembled WGS sequence"/>
</dbReference>
<evidence type="ECO:0000313" key="1">
    <source>
        <dbReference type="EMBL" id="KAF2077180.1"/>
    </source>
</evidence>
<gene>
    <name evidence="1" type="ORF">CYY_001501</name>
</gene>
<sequence length="637" mass="75399">MNERINQDIENIKEFNNTNLNFESLENQLLYIYYNINQQKDENDQQQLTLHFFNTLFEFSERVNNNNNNDRNDEDQQLKFAIQLLNQYFKSLSKTFISNNEISDQSLMDQDNSKLIIYQWLIKGLKKRFENNTRSITTDTNLVSDYISIYLKCFELTCNLIYNIPDSLKNIKEQEIYNPKEIPILLKKSKYFKDKIEILIHILNNLIQCNNNETNDSIDYSRNYIFKIYLISLQYKYLNSNNSSSNNDNSFNNDWTNQTIEQESKSLFKTFIGLSIFKKKYISCEWDFIIWQKNSIESLFRPIVNDDKWKYKNSMLVYLFHSWITSVETNHLYDIIISNTSDFGSLSKSILLVLLDCTEQDIVFHCLDIIDYLVANVKDQHLKSLFNHNNNSSTNQLYLKIYQLLKRDNEGSYNQAIGILYHIFSILYPIDQFVSPQPFIISPNNSKLSIEKAVEKQQIENSDNIFLKYKDMIQLLIQVLNYQPSSQDGNGNSHLILIRKLLILNNSIPLLTRFGIYSIQYFKVLLPTLVTIITKQKDERKLIKSTLDLLLVLTKSCWIRIYHYKDSILIPLSFLYNYYSGSEGTTFNDLILSIYYSFIDISLQLELPWENSHFNNNRELVLNLVNYFNSKNKKQDL</sequence>
<proteinExistence type="predicted"/>
<dbReference type="OrthoDB" id="6417021at2759"/>
<name>A0A8J4Q0Y1_9MYCE</name>
<keyword evidence="2" id="KW-1185">Reference proteome</keyword>
<dbReference type="EMBL" id="AJWJ01000036">
    <property type="protein sequence ID" value="KAF2077180.1"/>
    <property type="molecule type" value="Genomic_DNA"/>
</dbReference>
<protein>
    <submittedName>
        <fullName evidence="1">Uncharacterized protein</fullName>
    </submittedName>
</protein>
<accession>A0A8J4Q0Y1</accession>
<organism evidence="1 2">
    <name type="scientific">Polysphondylium violaceum</name>
    <dbReference type="NCBI Taxonomy" id="133409"/>
    <lineage>
        <taxon>Eukaryota</taxon>
        <taxon>Amoebozoa</taxon>
        <taxon>Evosea</taxon>
        <taxon>Eumycetozoa</taxon>
        <taxon>Dictyostelia</taxon>
        <taxon>Dictyosteliales</taxon>
        <taxon>Dictyosteliaceae</taxon>
        <taxon>Polysphondylium</taxon>
    </lineage>
</organism>
<reference evidence="1" key="1">
    <citation type="submission" date="2020-01" db="EMBL/GenBank/DDBJ databases">
        <title>Development of genomics and gene disruption for Polysphondylium violaceum indicates a role for the polyketide synthase stlB in stalk morphogenesis.</title>
        <authorList>
            <person name="Narita B."/>
            <person name="Kawabe Y."/>
            <person name="Kin K."/>
            <person name="Saito T."/>
            <person name="Gibbs R."/>
            <person name="Kuspa A."/>
            <person name="Muzny D."/>
            <person name="Queller D."/>
            <person name="Richards S."/>
            <person name="Strassman J."/>
            <person name="Sucgang R."/>
            <person name="Worley K."/>
            <person name="Schaap P."/>
        </authorList>
    </citation>
    <scope>NUCLEOTIDE SEQUENCE</scope>
    <source>
        <strain evidence="1">QSvi11</strain>
    </source>
</reference>
<evidence type="ECO:0000313" key="2">
    <source>
        <dbReference type="Proteomes" id="UP000695562"/>
    </source>
</evidence>
<comment type="caution">
    <text evidence="1">The sequence shown here is derived from an EMBL/GenBank/DDBJ whole genome shotgun (WGS) entry which is preliminary data.</text>
</comment>
<dbReference type="AlphaFoldDB" id="A0A8J4Q0Y1"/>